<proteinExistence type="predicted"/>
<dbReference type="Pfam" id="PF19657">
    <property type="entry name" value="DUF6160"/>
    <property type="match status" value="1"/>
</dbReference>
<keyword evidence="1" id="KW-0732">Signal</keyword>
<protein>
    <recommendedName>
        <fullName evidence="2">DUF6160 domain-containing protein</fullName>
    </recommendedName>
</protein>
<gene>
    <name evidence="3" type="ORF">PRZ01_07510</name>
</gene>
<name>A0ABT5KQ43_9BURK</name>
<dbReference type="InterPro" id="IPR046158">
    <property type="entry name" value="DUF6160"/>
</dbReference>
<dbReference type="Proteomes" id="UP001219862">
    <property type="component" value="Unassembled WGS sequence"/>
</dbReference>
<feature type="domain" description="DUF6160" evidence="2">
    <location>
        <begin position="5"/>
        <end position="83"/>
    </location>
</feature>
<evidence type="ECO:0000313" key="3">
    <source>
        <dbReference type="EMBL" id="MDC8785036.1"/>
    </source>
</evidence>
<dbReference type="RefSeq" id="WP_273596150.1">
    <property type="nucleotide sequence ID" value="NZ_JAQQXS010000005.1"/>
</dbReference>
<feature type="signal peptide" evidence="1">
    <location>
        <begin position="1"/>
        <end position="22"/>
    </location>
</feature>
<sequence>MSRILSCVFAVLLALSAGAAHAMAAMDDEDLAEVHGRDGVTISADLSIHIGNFSYSTQSASNPDGGSISFNNISISGLFVMTVDVLSAASFTSTLSNSMAAYGADGAAGIARLVSSGLYDNRSDVIQLAIPNAGLDHRLSPSINVGSVTMGNSAASFGSISITNFDMQGSKIWIWAH</sequence>
<reference evidence="3 4" key="1">
    <citation type="submission" date="2022-10" db="EMBL/GenBank/DDBJ databases">
        <title>paucibacter sp. hw8 Genome sequencing.</title>
        <authorList>
            <person name="Park S."/>
        </authorList>
    </citation>
    <scope>NUCLEOTIDE SEQUENCE [LARGE SCALE GENOMIC DNA]</scope>
    <source>
        <strain evidence="4">hw8</strain>
    </source>
</reference>
<keyword evidence="4" id="KW-1185">Reference proteome</keyword>
<accession>A0ABT5KQ43</accession>
<dbReference type="EMBL" id="JAQQXS010000005">
    <property type="protein sequence ID" value="MDC8785036.1"/>
    <property type="molecule type" value="Genomic_DNA"/>
</dbReference>
<organism evidence="3 4">
    <name type="scientific">Roseateles koreensis</name>
    <dbReference type="NCBI Taxonomy" id="2987526"/>
    <lineage>
        <taxon>Bacteria</taxon>
        <taxon>Pseudomonadati</taxon>
        <taxon>Pseudomonadota</taxon>
        <taxon>Betaproteobacteria</taxon>
        <taxon>Burkholderiales</taxon>
        <taxon>Sphaerotilaceae</taxon>
        <taxon>Roseateles</taxon>
    </lineage>
</organism>
<evidence type="ECO:0000259" key="2">
    <source>
        <dbReference type="Pfam" id="PF19657"/>
    </source>
</evidence>
<comment type="caution">
    <text evidence="3">The sequence shown here is derived from an EMBL/GenBank/DDBJ whole genome shotgun (WGS) entry which is preliminary data.</text>
</comment>
<evidence type="ECO:0000256" key="1">
    <source>
        <dbReference type="SAM" id="SignalP"/>
    </source>
</evidence>
<feature type="chain" id="PRO_5046154802" description="DUF6160 domain-containing protein" evidence="1">
    <location>
        <begin position="23"/>
        <end position="177"/>
    </location>
</feature>
<evidence type="ECO:0000313" key="4">
    <source>
        <dbReference type="Proteomes" id="UP001219862"/>
    </source>
</evidence>